<evidence type="ECO:0000313" key="2">
    <source>
        <dbReference type="EMBL" id="KAJ2750629.1"/>
    </source>
</evidence>
<proteinExistence type="predicted"/>
<dbReference type="Proteomes" id="UP001140011">
    <property type="component" value="Unassembled WGS sequence"/>
</dbReference>
<dbReference type="EMBL" id="JANBUH010000523">
    <property type="protein sequence ID" value="KAJ2750629.1"/>
    <property type="molecule type" value="Genomic_DNA"/>
</dbReference>
<dbReference type="OrthoDB" id="5554961at2759"/>
<reference evidence="2" key="1">
    <citation type="submission" date="2022-07" db="EMBL/GenBank/DDBJ databases">
        <title>Phylogenomic reconstructions and comparative analyses of Kickxellomycotina fungi.</title>
        <authorList>
            <person name="Reynolds N.K."/>
            <person name="Stajich J.E."/>
            <person name="Barry K."/>
            <person name="Grigoriev I.V."/>
            <person name="Crous P."/>
            <person name="Smith M.E."/>
        </authorList>
    </citation>
    <scope>NUCLEOTIDE SEQUENCE</scope>
    <source>
        <strain evidence="2">BCRC 34297</strain>
    </source>
</reference>
<keyword evidence="1" id="KW-0175">Coiled coil</keyword>
<name>A0A9W8L9I5_9FUNG</name>
<evidence type="ECO:0000313" key="3">
    <source>
        <dbReference type="Proteomes" id="UP001140011"/>
    </source>
</evidence>
<protein>
    <submittedName>
        <fullName evidence="2">Uncharacterized protein</fullName>
    </submittedName>
</protein>
<keyword evidence="3" id="KW-1185">Reference proteome</keyword>
<gene>
    <name evidence="2" type="ORF">GGI19_004992</name>
</gene>
<evidence type="ECO:0000256" key="1">
    <source>
        <dbReference type="SAM" id="Coils"/>
    </source>
</evidence>
<sequence length="343" mass="38200">MSSFLKKVTRSARKTGHAVGFVLGLKNTFTTLSVSVTVSVRQTSSHLITAPTRNKYEYEDDEVASEWPEPVAVRSLWATAAIFEARKKAIECANNDIEEREMEIERANAEIKERERTVRYEISRVEECKEELARAYDTIKRYEDNAKRIEADIKEPEGAVERHKESVYRAMADPEEREPSTGAEGRVAIEQATLVKEALQTYLAATALSRKAGSTVIGVFKSLEFAVDNAATCEGAIVNAKALKILENTTIPAKRLLEVLKTLNYAQYIANTLNKRKETATKVDAVIATAALMHLDHTVTFVYTQLEAVFSEPAFGNKAIRSLKFDIVHAKGCLDMISSAGRY</sequence>
<comment type="caution">
    <text evidence="2">The sequence shown here is derived from an EMBL/GenBank/DDBJ whole genome shotgun (WGS) entry which is preliminary data.</text>
</comment>
<feature type="coiled-coil region" evidence="1">
    <location>
        <begin position="90"/>
        <end position="152"/>
    </location>
</feature>
<organism evidence="2 3">
    <name type="scientific">Coemansia pectinata</name>
    <dbReference type="NCBI Taxonomy" id="1052879"/>
    <lineage>
        <taxon>Eukaryota</taxon>
        <taxon>Fungi</taxon>
        <taxon>Fungi incertae sedis</taxon>
        <taxon>Zoopagomycota</taxon>
        <taxon>Kickxellomycotina</taxon>
        <taxon>Kickxellomycetes</taxon>
        <taxon>Kickxellales</taxon>
        <taxon>Kickxellaceae</taxon>
        <taxon>Coemansia</taxon>
    </lineage>
</organism>
<dbReference type="AlphaFoldDB" id="A0A9W8L9I5"/>
<accession>A0A9W8L9I5</accession>